<accession>A0A4Y2M1A3</accession>
<name>A0A4Y2M1A3_ARAVE</name>
<comment type="caution">
    <text evidence="1">The sequence shown here is derived from an EMBL/GenBank/DDBJ whole genome shotgun (WGS) entry which is preliminary data.</text>
</comment>
<dbReference type="Proteomes" id="UP000499080">
    <property type="component" value="Unassembled WGS sequence"/>
</dbReference>
<dbReference type="AlphaFoldDB" id="A0A4Y2M1A3"/>
<organism evidence="1 2">
    <name type="scientific">Araneus ventricosus</name>
    <name type="common">Orbweaver spider</name>
    <name type="synonym">Epeira ventricosa</name>
    <dbReference type="NCBI Taxonomy" id="182803"/>
    <lineage>
        <taxon>Eukaryota</taxon>
        <taxon>Metazoa</taxon>
        <taxon>Ecdysozoa</taxon>
        <taxon>Arthropoda</taxon>
        <taxon>Chelicerata</taxon>
        <taxon>Arachnida</taxon>
        <taxon>Araneae</taxon>
        <taxon>Araneomorphae</taxon>
        <taxon>Entelegynae</taxon>
        <taxon>Araneoidea</taxon>
        <taxon>Araneidae</taxon>
        <taxon>Araneus</taxon>
    </lineage>
</organism>
<gene>
    <name evidence="1" type="ORF">AVEN_169963_1</name>
</gene>
<reference evidence="1 2" key="1">
    <citation type="journal article" date="2019" name="Sci. Rep.">
        <title>Orb-weaving spider Araneus ventricosus genome elucidates the spidroin gene catalogue.</title>
        <authorList>
            <person name="Kono N."/>
            <person name="Nakamura H."/>
            <person name="Ohtoshi R."/>
            <person name="Moran D.A.P."/>
            <person name="Shinohara A."/>
            <person name="Yoshida Y."/>
            <person name="Fujiwara M."/>
            <person name="Mori M."/>
            <person name="Tomita M."/>
            <person name="Arakawa K."/>
        </authorList>
    </citation>
    <scope>NUCLEOTIDE SEQUENCE [LARGE SCALE GENOMIC DNA]</scope>
</reference>
<sequence length="91" mass="10325">MGRVPKINGQGLVQFTLQSFQRGLYTFDVPDENGELFYPCAFLHYAPLRNPLLGMECTPVTYLPTAVYLPLNDESTFVPHTCLQSKKEKLD</sequence>
<evidence type="ECO:0000313" key="2">
    <source>
        <dbReference type="Proteomes" id="UP000499080"/>
    </source>
</evidence>
<proteinExistence type="predicted"/>
<protein>
    <submittedName>
        <fullName evidence="1">Uncharacterized protein</fullName>
    </submittedName>
</protein>
<keyword evidence="2" id="KW-1185">Reference proteome</keyword>
<evidence type="ECO:0000313" key="1">
    <source>
        <dbReference type="EMBL" id="GBN20522.1"/>
    </source>
</evidence>
<dbReference type="EMBL" id="BGPR01006629">
    <property type="protein sequence ID" value="GBN20522.1"/>
    <property type="molecule type" value="Genomic_DNA"/>
</dbReference>